<organism evidence="1 2">
    <name type="scientific">candidate division WWE3 bacterium RIFCSPLOWO2_01_FULL_42_11</name>
    <dbReference type="NCBI Taxonomy" id="1802627"/>
    <lineage>
        <taxon>Bacteria</taxon>
        <taxon>Katanobacteria</taxon>
    </lineage>
</organism>
<reference evidence="1 2" key="1">
    <citation type="journal article" date="2016" name="Nat. Commun.">
        <title>Thousands of microbial genomes shed light on interconnected biogeochemical processes in an aquifer system.</title>
        <authorList>
            <person name="Anantharaman K."/>
            <person name="Brown C.T."/>
            <person name="Hug L.A."/>
            <person name="Sharon I."/>
            <person name="Castelle C.J."/>
            <person name="Probst A.J."/>
            <person name="Thomas B.C."/>
            <person name="Singh A."/>
            <person name="Wilkins M.J."/>
            <person name="Karaoz U."/>
            <person name="Brodie E.L."/>
            <person name="Williams K.H."/>
            <person name="Hubbard S.S."/>
            <person name="Banfield J.F."/>
        </authorList>
    </citation>
    <scope>NUCLEOTIDE SEQUENCE [LARGE SCALE GENOMIC DNA]</scope>
</reference>
<sequence>MTNPKLLRMLVFTSNPSVIHVVAASPKNLTENGAELDERNERWSWTKGPSGLWYDGPREFAVGQARPIYDGIQGQGVILIFDPLNIAHLNGLVDTVESIKDNSTSPR</sequence>
<dbReference type="EMBL" id="MEVK01000028">
    <property type="protein sequence ID" value="OGC58900.1"/>
    <property type="molecule type" value="Genomic_DNA"/>
</dbReference>
<accession>A0A1F4VPB7</accession>
<comment type="caution">
    <text evidence="1">The sequence shown here is derived from an EMBL/GenBank/DDBJ whole genome shotgun (WGS) entry which is preliminary data.</text>
</comment>
<gene>
    <name evidence="1" type="ORF">A3A70_00335</name>
</gene>
<name>A0A1F4VPB7_UNCKA</name>
<dbReference type="Proteomes" id="UP000178964">
    <property type="component" value="Unassembled WGS sequence"/>
</dbReference>
<protein>
    <submittedName>
        <fullName evidence="1">Uncharacterized protein</fullName>
    </submittedName>
</protein>
<dbReference type="AlphaFoldDB" id="A0A1F4VPB7"/>
<evidence type="ECO:0000313" key="1">
    <source>
        <dbReference type="EMBL" id="OGC58900.1"/>
    </source>
</evidence>
<evidence type="ECO:0000313" key="2">
    <source>
        <dbReference type="Proteomes" id="UP000178964"/>
    </source>
</evidence>
<proteinExistence type="predicted"/>